<dbReference type="Pfam" id="PF02466">
    <property type="entry name" value="Tim17"/>
    <property type="match status" value="1"/>
</dbReference>
<proteinExistence type="predicted"/>
<keyword evidence="2" id="KW-0812">Transmembrane</keyword>
<protein>
    <submittedName>
        <fullName evidence="5">Protein translocase</fullName>
    </submittedName>
</protein>
<dbReference type="GO" id="GO:0045039">
    <property type="term" value="P:protein insertion into mitochondrial inner membrane"/>
    <property type="evidence" value="ECO:0007669"/>
    <property type="project" value="InterPro"/>
</dbReference>
<organism evidence="5">
    <name type="scientific">Rhizophora mucronata</name>
    <name type="common">Asiatic mangrove</name>
    <dbReference type="NCBI Taxonomy" id="61149"/>
    <lineage>
        <taxon>Eukaryota</taxon>
        <taxon>Viridiplantae</taxon>
        <taxon>Streptophyta</taxon>
        <taxon>Embryophyta</taxon>
        <taxon>Tracheophyta</taxon>
        <taxon>Spermatophyta</taxon>
        <taxon>Magnoliopsida</taxon>
        <taxon>eudicotyledons</taxon>
        <taxon>Gunneridae</taxon>
        <taxon>Pentapetalae</taxon>
        <taxon>rosids</taxon>
        <taxon>fabids</taxon>
        <taxon>Malpighiales</taxon>
        <taxon>Rhizophoraceae</taxon>
        <taxon>Rhizophora</taxon>
    </lineage>
</organism>
<dbReference type="EMBL" id="GGEC01008392">
    <property type="protein sequence ID" value="MBW88875.1"/>
    <property type="molecule type" value="Transcribed_RNA"/>
</dbReference>
<reference evidence="5" key="1">
    <citation type="submission" date="2018-02" db="EMBL/GenBank/DDBJ databases">
        <title>Rhizophora mucronata_Transcriptome.</title>
        <authorList>
            <person name="Meera S.P."/>
            <person name="Sreeshan A."/>
            <person name="Augustine A."/>
        </authorList>
    </citation>
    <scope>NUCLEOTIDE SEQUENCE</scope>
    <source>
        <tissue evidence="5">Leaf</tissue>
    </source>
</reference>
<keyword evidence="3" id="KW-1133">Transmembrane helix</keyword>
<dbReference type="GO" id="GO:0008320">
    <property type="term" value="F:protein transmembrane transporter activity"/>
    <property type="evidence" value="ECO:0007669"/>
    <property type="project" value="TreeGrafter"/>
</dbReference>
<evidence type="ECO:0000256" key="3">
    <source>
        <dbReference type="ARBA" id="ARBA00022989"/>
    </source>
</evidence>
<dbReference type="AlphaFoldDB" id="A0A2P2J5Z3"/>
<evidence type="ECO:0000313" key="5">
    <source>
        <dbReference type="EMBL" id="MBW88875.1"/>
    </source>
</evidence>
<evidence type="ECO:0000256" key="2">
    <source>
        <dbReference type="ARBA" id="ARBA00022692"/>
    </source>
</evidence>
<evidence type="ECO:0000256" key="1">
    <source>
        <dbReference type="ARBA" id="ARBA00004141"/>
    </source>
</evidence>
<dbReference type="PANTHER" id="PTHR14110">
    <property type="entry name" value="MITOCHONDRIAL IMPORT INNER MEMBRANE TRANSLOCASE SUBUNIT TIM22"/>
    <property type="match status" value="1"/>
</dbReference>
<accession>A0A2P2J5Z3</accession>
<keyword evidence="4" id="KW-0472">Membrane</keyword>
<sequence length="89" mass="9235">MCAGLSGIARASFVTKRIGNFGFQCGLVGGIFTFTRCGMQRYRKQNDWVNALIAGTVTGAAVAAGTRNWTHVVGVAGLASAFAAAAEYT</sequence>
<name>A0A2P2J5Z3_RHIMU</name>
<dbReference type="GO" id="GO:0030943">
    <property type="term" value="F:mitochondrion targeting sequence binding"/>
    <property type="evidence" value="ECO:0007669"/>
    <property type="project" value="TreeGrafter"/>
</dbReference>
<comment type="subcellular location">
    <subcellularLocation>
        <location evidence="1">Membrane</location>
        <topology evidence="1">Multi-pass membrane protein</topology>
    </subcellularLocation>
</comment>
<dbReference type="InterPro" id="IPR039175">
    <property type="entry name" value="TIM22"/>
</dbReference>
<evidence type="ECO:0000256" key="4">
    <source>
        <dbReference type="ARBA" id="ARBA00023136"/>
    </source>
</evidence>
<dbReference type="GO" id="GO:0042721">
    <property type="term" value="C:TIM22 mitochondrial import inner membrane insertion complex"/>
    <property type="evidence" value="ECO:0007669"/>
    <property type="project" value="InterPro"/>
</dbReference>
<dbReference type="PANTHER" id="PTHR14110:SF5">
    <property type="entry name" value="OUTER ENVELOPE PORE PROTEIN 16-4, CHLOROPLASTIC"/>
    <property type="match status" value="1"/>
</dbReference>